<dbReference type="EMBL" id="BX294143">
    <property type="protein sequence ID" value="CAD74453.1"/>
    <property type="molecule type" value="Genomic_DNA"/>
</dbReference>
<name>Q7UR87_RHOBA</name>
<protein>
    <submittedName>
        <fullName evidence="1">Uncharacterized protein</fullName>
    </submittedName>
</protein>
<dbReference type="Proteomes" id="UP000001025">
    <property type="component" value="Chromosome"/>
</dbReference>
<sequence length="54" mass="5951">MHVAGEPLNRHGQSVLCGAGWRPAESVNRMNRSFPTAQVRFGSPPSVTHRDGFF</sequence>
<dbReference type="InParanoid" id="Q7UR87"/>
<dbReference type="AlphaFoldDB" id="Q7UR87"/>
<reference evidence="1 2" key="1">
    <citation type="journal article" date="2003" name="Proc. Natl. Acad. Sci. U.S.A.">
        <title>Complete genome sequence of the marine planctomycete Pirellula sp. strain 1.</title>
        <authorList>
            <person name="Gloeckner F.O."/>
            <person name="Kube M."/>
            <person name="Bauer M."/>
            <person name="Teeling H."/>
            <person name="Lombardot T."/>
            <person name="Ludwig W."/>
            <person name="Gade D."/>
            <person name="Beck A."/>
            <person name="Borzym K."/>
            <person name="Heitmann K."/>
            <person name="Rabus R."/>
            <person name="Schlesner H."/>
            <person name="Amann R."/>
            <person name="Reinhardt R."/>
        </authorList>
    </citation>
    <scope>NUCLEOTIDE SEQUENCE [LARGE SCALE GENOMIC DNA]</scope>
    <source>
        <strain evidence="2">DSM 10527 / NCIMB 13988 / SH1</strain>
    </source>
</reference>
<organism evidence="1 2">
    <name type="scientific">Rhodopirellula baltica (strain DSM 10527 / NCIMB 13988 / SH1)</name>
    <dbReference type="NCBI Taxonomy" id="243090"/>
    <lineage>
        <taxon>Bacteria</taxon>
        <taxon>Pseudomonadati</taxon>
        <taxon>Planctomycetota</taxon>
        <taxon>Planctomycetia</taxon>
        <taxon>Pirellulales</taxon>
        <taxon>Pirellulaceae</taxon>
        <taxon>Rhodopirellula</taxon>
    </lineage>
</organism>
<gene>
    <name evidence="1" type="ordered locus">RB5822</name>
</gene>
<dbReference type="HOGENOM" id="CLU_3047383_0_0_0"/>
<dbReference type="EnsemblBacteria" id="CAD74453">
    <property type="protein sequence ID" value="CAD74453"/>
    <property type="gene ID" value="RB5822"/>
</dbReference>
<accession>Q7UR87</accession>
<evidence type="ECO:0000313" key="1">
    <source>
        <dbReference type="EMBL" id="CAD74453.1"/>
    </source>
</evidence>
<keyword evidence="2" id="KW-1185">Reference proteome</keyword>
<proteinExistence type="predicted"/>
<evidence type="ECO:0000313" key="2">
    <source>
        <dbReference type="Proteomes" id="UP000001025"/>
    </source>
</evidence>
<dbReference type="KEGG" id="rba:RB5822"/>